<geneLocation type="chloroplast" evidence="1"/>
<gene>
    <name evidence="1" type="primary">infA</name>
</gene>
<keyword evidence="1" id="KW-0648">Protein biosynthesis</keyword>
<name>A0A859AT94_9MYRT</name>
<keyword evidence="1" id="KW-0150">Chloroplast</keyword>
<accession>A0A859AT94</accession>
<protein>
    <submittedName>
        <fullName evidence="1">Translation initiation factor 1</fullName>
    </submittedName>
</protein>
<dbReference type="GO" id="GO:0003743">
    <property type="term" value="F:translation initiation factor activity"/>
    <property type="evidence" value="ECO:0007669"/>
    <property type="project" value="UniProtKB-KW"/>
</dbReference>
<keyword evidence="1" id="KW-0396">Initiation factor</keyword>
<dbReference type="AlphaFoldDB" id="A0A859AT94"/>
<keyword evidence="1" id="KW-0934">Plastid</keyword>
<proteinExistence type="predicted"/>
<evidence type="ECO:0000313" key="1">
    <source>
        <dbReference type="EMBL" id="QKG03144.1"/>
    </source>
</evidence>
<sequence length="47" mass="5391">MNESLPDGMFGVRLHNEDLIPGSILFQGCDGVVYVYYWDKVKVEISR</sequence>
<organism evidence="1">
    <name type="scientific">Laguncularia racemosa</name>
    <dbReference type="NCBI Taxonomy" id="190524"/>
    <lineage>
        <taxon>Eukaryota</taxon>
        <taxon>Viridiplantae</taxon>
        <taxon>Streptophyta</taxon>
        <taxon>Embryophyta</taxon>
        <taxon>Tracheophyta</taxon>
        <taxon>Spermatophyta</taxon>
        <taxon>Magnoliopsida</taxon>
        <taxon>eudicotyledons</taxon>
        <taxon>Gunneridae</taxon>
        <taxon>Pentapetalae</taxon>
        <taxon>rosids</taxon>
        <taxon>malvids</taxon>
        <taxon>Myrtales</taxon>
        <taxon>Combretaceae</taxon>
        <taxon>Laguncularia</taxon>
    </lineage>
</organism>
<dbReference type="EMBL" id="MK656960">
    <property type="protein sequence ID" value="QKG03144.1"/>
    <property type="molecule type" value="Genomic_DNA"/>
</dbReference>
<reference evidence="1" key="1">
    <citation type="submission" date="2019-03" db="EMBL/GenBank/DDBJ databases">
        <title>Divergence time estimation of pantropical mangrove clade Laguncularia/Laguncularia.</title>
        <authorList>
            <person name="Huang J."/>
        </authorList>
    </citation>
    <scope>NUCLEOTIDE SEQUENCE</scope>
    <source>
        <strain evidence="1">LGBH01</strain>
    </source>
</reference>